<accession>A0A2S2CPE6</accession>
<dbReference type="Proteomes" id="UP000245629">
    <property type="component" value="Chromosome 2"/>
</dbReference>
<sequence length="221" mass="24131">MDDGFDLPGRSAPAPRCHLLRCCPRLKAAVLRLAAARGCDPSDIAGAALLLAPAALPDPGFPEAFETLVLRLPAGLEEGAARRALAAAVALADPSWRLVPRAELDRLEGAAESLAYRNKALTQALERVSFRPLDGQVTQVRDAAQLFGFVNEWCFDEDRVVKRFRELAPVYHPDTGVVACRERMAQLIEARNLLIRHVRTAYSSGAWVGRRPPSREGSREG</sequence>
<dbReference type="SUPFAM" id="SSF46565">
    <property type="entry name" value="Chaperone J-domain"/>
    <property type="match status" value="1"/>
</dbReference>
<evidence type="ECO:0000313" key="1">
    <source>
        <dbReference type="EMBL" id="AWK86338.1"/>
    </source>
</evidence>
<dbReference type="InterPro" id="IPR036869">
    <property type="entry name" value="J_dom_sf"/>
</dbReference>
<proteinExistence type="predicted"/>
<name>A0A2S2CPE6_9PROT</name>
<dbReference type="KEGG" id="azz:DEW08_08890"/>
<protein>
    <recommendedName>
        <fullName evidence="3">Molecular chaperone DnaJ</fullName>
    </recommendedName>
</protein>
<gene>
    <name evidence="1" type="ORF">DEW08_08890</name>
</gene>
<evidence type="ECO:0000313" key="2">
    <source>
        <dbReference type="Proteomes" id="UP000245629"/>
    </source>
</evidence>
<keyword evidence="2" id="KW-1185">Reference proteome</keyword>
<dbReference type="EMBL" id="CP029353">
    <property type="protein sequence ID" value="AWK86338.1"/>
    <property type="molecule type" value="Genomic_DNA"/>
</dbReference>
<evidence type="ECO:0008006" key="3">
    <source>
        <dbReference type="Google" id="ProtNLM"/>
    </source>
</evidence>
<organism evidence="1 2">
    <name type="scientific">Azospirillum thermophilum</name>
    <dbReference type="NCBI Taxonomy" id="2202148"/>
    <lineage>
        <taxon>Bacteria</taxon>
        <taxon>Pseudomonadati</taxon>
        <taxon>Pseudomonadota</taxon>
        <taxon>Alphaproteobacteria</taxon>
        <taxon>Rhodospirillales</taxon>
        <taxon>Azospirillaceae</taxon>
        <taxon>Azospirillum</taxon>
    </lineage>
</organism>
<reference evidence="2" key="1">
    <citation type="submission" date="2018-05" db="EMBL/GenBank/DDBJ databases">
        <title>Azospirillum thermophila sp. nov., a novel isolated from hot spring.</title>
        <authorList>
            <person name="Zhao Z."/>
        </authorList>
    </citation>
    <scope>NUCLEOTIDE SEQUENCE [LARGE SCALE GENOMIC DNA]</scope>
    <source>
        <strain evidence="2">CFH 70021</strain>
    </source>
</reference>
<dbReference type="AlphaFoldDB" id="A0A2S2CPE6"/>